<dbReference type="Gene3D" id="3.10.580.10">
    <property type="entry name" value="CBS-domain"/>
    <property type="match status" value="2"/>
</dbReference>
<evidence type="ECO:0000256" key="12">
    <source>
        <dbReference type="RuleBase" id="RU003953"/>
    </source>
</evidence>
<dbReference type="InterPro" id="IPR000644">
    <property type="entry name" value="CBS_dom"/>
</dbReference>
<keyword evidence="6" id="KW-0548">Nucleotidyltransferase</keyword>
<dbReference type="Pfam" id="PF01743">
    <property type="entry name" value="PolyA_pol"/>
    <property type="match status" value="1"/>
</dbReference>
<dbReference type="Gene3D" id="3.30.460.10">
    <property type="entry name" value="Beta Polymerase, domain 2"/>
    <property type="match status" value="1"/>
</dbReference>
<dbReference type="Gene3D" id="1.10.3090.10">
    <property type="entry name" value="cca-adding enzyme, domain 2"/>
    <property type="match status" value="1"/>
</dbReference>
<dbReference type="PROSITE" id="PS51371">
    <property type="entry name" value="CBS"/>
    <property type="match status" value="2"/>
</dbReference>
<dbReference type="STRING" id="584708.Apau_1171"/>
<accession>E3CY64</accession>
<dbReference type="RefSeq" id="WP_006300798.1">
    <property type="nucleotide sequence ID" value="NZ_CM001022.1"/>
</dbReference>
<feature type="domain" description="CBS" evidence="13">
    <location>
        <begin position="314"/>
        <end position="370"/>
    </location>
</feature>
<dbReference type="eggNOG" id="COG0517">
    <property type="taxonomic scope" value="Bacteria"/>
</dbReference>
<dbReference type="SUPFAM" id="SSF54631">
    <property type="entry name" value="CBS-domain pair"/>
    <property type="match status" value="1"/>
</dbReference>
<dbReference type="InterPro" id="IPR043519">
    <property type="entry name" value="NT_sf"/>
</dbReference>
<evidence type="ECO:0000256" key="1">
    <source>
        <dbReference type="ARBA" id="ARBA00001946"/>
    </source>
</evidence>
<evidence type="ECO:0000256" key="10">
    <source>
        <dbReference type="ARBA" id="ARBA00022884"/>
    </source>
</evidence>
<dbReference type="InterPro" id="IPR001667">
    <property type="entry name" value="DDH_dom"/>
</dbReference>
<keyword evidence="10 12" id="KW-0694">RNA-binding</keyword>
<dbReference type="PANTHER" id="PTHR47788">
    <property type="entry name" value="POLYA POLYMERASE"/>
    <property type="match status" value="1"/>
</dbReference>
<dbReference type="OrthoDB" id="9805698at2"/>
<dbReference type="InterPro" id="IPR032828">
    <property type="entry name" value="PolyA_RNA-bd"/>
</dbReference>
<dbReference type="InterPro" id="IPR038763">
    <property type="entry name" value="DHH_sf"/>
</dbReference>
<keyword evidence="5" id="KW-0819">tRNA processing</keyword>
<dbReference type="PANTHER" id="PTHR47788:SF1">
    <property type="entry name" value="A-ADDING TRNA NUCLEOTIDYLTRANSFERASE"/>
    <property type="match status" value="1"/>
</dbReference>
<dbReference type="AlphaFoldDB" id="E3CY64"/>
<evidence type="ECO:0000256" key="2">
    <source>
        <dbReference type="ARBA" id="ARBA00007265"/>
    </source>
</evidence>
<dbReference type="SUPFAM" id="SSF64182">
    <property type="entry name" value="DHH phosphoesterases"/>
    <property type="match status" value="1"/>
</dbReference>
<dbReference type="InterPro" id="IPR052390">
    <property type="entry name" value="tRNA_nt/polyA_polymerase"/>
</dbReference>
<evidence type="ECO:0000256" key="9">
    <source>
        <dbReference type="ARBA" id="ARBA00022842"/>
    </source>
</evidence>
<evidence type="ECO:0000256" key="11">
    <source>
        <dbReference type="PROSITE-ProRule" id="PRU00703"/>
    </source>
</evidence>
<protein>
    <submittedName>
        <fullName evidence="14">CBS domain containing protein</fullName>
    </submittedName>
</protein>
<dbReference type="InterPro" id="IPR046342">
    <property type="entry name" value="CBS_dom_sf"/>
</dbReference>
<dbReference type="SUPFAM" id="SSF81301">
    <property type="entry name" value="Nucleotidyltransferase"/>
    <property type="match status" value="1"/>
</dbReference>
<dbReference type="GO" id="GO:0000166">
    <property type="term" value="F:nucleotide binding"/>
    <property type="evidence" value="ECO:0007669"/>
    <property type="project" value="UniProtKB-KW"/>
</dbReference>
<keyword evidence="8" id="KW-0547">Nucleotide-binding</keyword>
<dbReference type="Pfam" id="PF12627">
    <property type="entry name" value="PolyA_pol_RNAbd"/>
    <property type="match status" value="1"/>
</dbReference>
<evidence type="ECO:0000256" key="6">
    <source>
        <dbReference type="ARBA" id="ARBA00022695"/>
    </source>
</evidence>
<dbReference type="PaxDb" id="584708-Apau_1171"/>
<dbReference type="eggNOG" id="COG0617">
    <property type="taxonomic scope" value="Bacteria"/>
</dbReference>
<evidence type="ECO:0000256" key="8">
    <source>
        <dbReference type="ARBA" id="ARBA00022741"/>
    </source>
</evidence>
<dbReference type="InterPro" id="IPR002646">
    <property type="entry name" value="PolA_pol_head_dom"/>
</dbReference>
<evidence type="ECO:0000313" key="15">
    <source>
        <dbReference type="Proteomes" id="UP000005096"/>
    </source>
</evidence>
<keyword evidence="7" id="KW-0479">Metal-binding</keyword>
<keyword evidence="15" id="KW-1185">Reference proteome</keyword>
<evidence type="ECO:0000256" key="7">
    <source>
        <dbReference type="ARBA" id="ARBA00022723"/>
    </source>
</evidence>
<dbReference type="CDD" id="cd04595">
    <property type="entry name" value="CBS_pair_DHH_polyA_Pol_assoc"/>
    <property type="match status" value="1"/>
</dbReference>
<evidence type="ECO:0000259" key="13">
    <source>
        <dbReference type="PROSITE" id="PS51371"/>
    </source>
</evidence>
<dbReference type="GO" id="GO:0046872">
    <property type="term" value="F:metal ion binding"/>
    <property type="evidence" value="ECO:0007669"/>
    <property type="project" value="UniProtKB-KW"/>
</dbReference>
<dbReference type="CDD" id="cd05398">
    <property type="entry name" value="NT_ClassII-CCAase"/>
    <property type="match status" value="1"/>
</dbReference>
<keyword evidence="11" id="KW-0129">CBS domain</keyword>
<evidence type="ECO:0000256" key="3">
    <source>
        <dbReference type="ARBA" id="ARBA00022555"/>
    </source>
</evidence>
<keyword evidence="4 12" id="KW-0808">Transferase</keyword>
<evidence type="ECO:0000313" key="14">
    <source>
        <dbReference type="EMBL" id="EFQ23597.1"/>
    </source>
</evidence>
<dbReference type="Pfam" id="PF00571">
    <property type="entry name" value="CBS"/>
    <property type="match status" value="2"/>
</dbReference>
<dbReference type="Gene3D" id="3.90.1640.10">
    <property type="entry name" value="inorganic pyrophosphatase (n-terminal core)"/>
    <property type="match status" value="1"/>
</dbReference>
<name>E3CY64_9BACT</name>
<sequence length="871" mass="96325">MKLITTHVGADFDSLASMVAVRKLYREGTLCFSGAASRNVRDFLKRHAGRLRVTTPRKVSLEEVDTLIVVDARSLGRIGPFAALARDPRVKVHLFDHHPPVSDEIPSDYALVETAGSTTTLLVELLLERHVPISPFEATLFTLGIYEDTGALTFGATGEREYAAAAALRRLGADLSVIPTWIELAFTLLERELLDRMMEAAYERFLSGSRVVFCALEFPQYVEGISLFAHRLRDAFDADVVVAVVSMDRRTYITVRSREGAVDAVRLLARFQGGGTPPGAAVALPRTDPTELLQALEKDLEGALTPVVEVGRIMSSPVMAVAPDQTVEEAYRLMIRYGHAALPVVQEERLVGLITRKDLDKAQLHGLGAVPVVEFMTESVLTVSSRAPVGEAHRIMVSANIGRLPVVDQETLVGIVTRTDLLRALYPVSLPPGERALSPGLPWMENRADLLEKGLDPGLRDRLRALGRVAQGQGARLFGIGGFVRDLLLGRPNQDVDLVVEGDAVAFLESFKGSDVRVSVHRRYRTGTLVFPEGQKIDVATARREFYEYPVAPPTVSSDSLKHDLYRRDFSVNAMALSLNPATWGELVDYFGGRVDLERRLLRVLHNLSFVEDPTRVLRGVRLERRLRFHMGDDTEKLARNCVRGGLLSLLSGPRLRSELELILLEPEAASMAVRLRDLGVLEGVFPGLRPGDRTQRTLRRLAAFRKRMGRDLPDSGSDRWLAALGALLGEGSGWVQRNALDRLSLSARERCWVERGLEGLGAAESFLGTRADPPLSSIYGFLRDAPVPAALLWAAATEQWRVRRRILLYLTRLFRVEPMLTGRDLLEMGCPKGPWVGRLLGDLRGARLDGEVETLEDERAWAIRRLGEGG</sequence>
<comment type="cofactor">
    <cofactor evidence="1">
        <name>Mg(2+)</name>
        <dbReference type="ChEBI" id="CHEBI:18420"/>
    </cofactor>
</comment>
<dbReference type="EMBL" id="CM001022">
    <property type="protein sequence ID" value="EFQ23597.1"/>
    <property type="molecule type" value="Genomic_DNA"/>
</dbReference>
<keyword evidence="9" id="KW-0460">Magnesium</keyword>
<dbReference type="eggNOG" id="COG0618">
    <property type="taxonomic scope" value="Bacteria"/>
</dbReference>
<feature type="domain" description="CBS" evidence="13">
    <location>
        <begin position="376"/>
        <end position="432"/>
    </location>
</feature>
<organism evidence="14 15">
    <name type="scientific">Aminomonas paucivorans DSM 12260</name>
    <dbReference type="NCBI Taxonomy" id="584708"/>
    <lineage>
        <taxon>Bacteria</taxon>
        <taxon>Thermotogati</taxon>
        <taxon>Synergistota</taxon>
        <taxon>Synergistia</taxon>
        <taxon>Synergistales</taxon>
        <taxon>Synergistaceae</taxon>
        <taxon>Aminomonas</taxon>
    </lineage>
</organism>
<dbReference type="HOGENOM" id="CLU_015961_5_0_0"/>
<dbReference type="GO" id="GO:0000049">
    <property type="term" value="F:tRNA binding"/>
    <property type="evidence" value="ECO:0007669"/>
    <property type="project" value="UniProtKB-KW"/>
</dbReference>
<dbReference type="SUPFAM" id="SSF81891">
    <property type="entry name" value="Poly A polymerase C-terminal region-like"/>
    <property type="match status" value="1"/>
</dbReference>
<gene>
    <name evidence="14" type="ORF">Apau_1171</name>
</gene>
<dbReference type="Proteomes" id="UP000005096">
    <property type="component" value="Chromosome"/>
</dbReference>
<comment type="similarity">
    <text evidence="2 12">Belongs to the tRNA nucleotidyltransferase/poly(A) polymerase family.</text>
</comment>
<evidence type="ECO:0000256" key="5">
    <source>
        <dbReference type="ARBA" id="ARBA00022694"/>
    </source>
</evidence>
<evidence type="ECO:0000256" key="4">
    <source>
        <dbReference type="ARBA" id="ARBA00022679"/>
    </source>
</evidence>
<dbReference type="GO" id="GO:0016779">
    <property type="term" value="F:nucleotidyltransferase activity"/>
    <property type="evidence" value="ECO:0007669"/>
    <property type="project" value="UniProtKB-KW"/>
</dbReference>
<dbReference type="GO" id="GO:0008033">
    <property type="term" value="P:tRNA processing"/>
    <property type="evidence" value="ECO:0007669"/>
    <property type="project" value="UniProtKB-KW"/>
</dbReference>
<proteinExistence type="inferred from homology"/>
<reference evidence="14 15" key="1">
    <citation type="journal article" date="2010" name="Stand. Genomic Sci.">
        <title>Non-contiguous finished genome sequence of Aminomonas paucivorans type strain (GLU-3).</title>
        <authorList>
            <person name="Pitluck S."/>
            <person name="Yasawong M."/>
            <person name="Held B."/>
            <person name="Lapidus A."/>
            <person name="Nolan M."/>
            <person name="Copeland A."/>
            <person name="Lucas S."/>
            <person name="Del Rio T.G."/>
            <person name="Tice H."/>
            <person name="Cheng J.F."/>
            <person name="Chertkov O."/>
            <person name="Goodwin L."/>
            <person name="Tapia R."/>
            <person name="Han C."/>
            <person name="Liolios K."/>
            <person name="Ivanova N."/>
            <person name="Mavromatis K."/>
            <person name="Ovchinnikova G."/>
            <person name="Pati A."/>
            <person name="Chen A."/>
            <person name="Palaniappan K."/>
            <person name="Land M."/>
            <person name="Hauser L."/>
            <person name="Chang Y.J."/>
            <person name="Jeffries C.D."/>
            <person name="Pukall R."/>
            <person name="Spring S."/>
            <person name="Rohde M."/>
            <person name="Sikorski J."/>
            <person name="Goker M."/>
            <person name="Woyke T."/>
            <person name="Bristow J."/>
            <person name="Eisen J.A."/>
            <person name="Markowitz V."/>
            <person name="Hugenholtz P."/>
            <person name="Kyrpides N.C."/>
            <person name="Klenk H.P."/>
        </authorList>
    </citation>
    <scope>NUCLEOTIDE SEQUENCE [LARGE SCALE GENOMIC DNA]</scope>
    <source>
        <strain evidence="14 15">DSM 12260</strain>
    </source>
</reference>
<dbReference type="SMART" id="SM00116">
    <property type="entry name" value="CBS"/>
    <property type="match status" value="2"/>
</dbReference>
<keyword evidence="3" id="KW-0820">tRNA-binding</keyword>
<dbReference type="Pfam" id="PF01368">
    <property type="entry name" value="DHH"/>
    <property type="match status" value="1"/>
</dbReference>